<dbReference type="EMBL" id="LHQS01000001">
    <property type="protein sequence ID" value="RXE57333.1"/>
    <property type="molecule type" value="Genomic_DNA"/>
</dbReference>
<dbReference type="AlphaFoldDB" id="A0A498H3G0"/>
<dbReference type="RefSeq" id="WP_241647999.1">
    <property type="nucleotide sequence ID" value="NZ_LHQS01000001.1"/>
</dbReference>
<proteinExistence type="predicted"/>
<evidence type="ECO:0000313" key="2">
    <source>
        <dbReference type="EMBL" id="RXE57333.1"/>
    </source>
</evidence>
<dbReference type="SUPFAM" id="SSF53850">
    <property type="entry name" value="Periplasmic binding protein-like II"/>
    <property type="match status" value="1"/>
</dbReference>
<dbReference type="PANTHER" id="PTHR37945">
    <property type="entry name" value="EXTRACELLULAR TUNGSTATE BINDING PROTEIN"/>
    <property type="match status" value="1"/>
</dbReference>
<sequence length="316" mass="34663">MTPKSWMPRVGIVALLVLICCTAWACAQPVGTEQTSEPANPDVLRIATTTSLYDTGLLDELEAMYENMSGVDVQITSTGTGQALELGERCDVDVVLVHAPSLEQQFIDEGYGVNQRCFAYNNFIIVGPPDDPAGIMNMTPTEAFQAIYQAGTGGTEGVQFVSRGDESGTNTREIQIWEAAGYNYTDDIRDSGNWYLESGSGMGETLTLTNERGAYTLSDIGTFLSFQQDLDLEQLVTEGDDLLNRYSVMQVNPDTCPSVNYPEAVNFTNWLISNDTKQFIGEYGMEEFGQPLFTPLYPPECTEPPFNCTCAENVTV</sequence>
<evidence type="ECO:0000313" key="3">
    <source>
        <dbReference type="Proteomes" id="UP000290932"/>
    </source>
</evidence>
<dbReference type="Gene3D" id="3.40.190.10">
    <property type="entry name" value="Periplasmic binding protein-like II"/>
    <property type="match status" value="2"/>
</dbReference>
<dbReference type="InterPro" id="IPR024370">
    <property type="entry name" value="PBP_domain"/>
</dbReference>
<dbReference type="InterPro" id="IPR052738">
    <property type="entry name" value="ABC-Tungstate_binding"/>
</dbReference>
<feature type="domain" description="PBP" evidence="1">
    <location>
        <begin position="36"/>
        <end position="274"/>
    </location>
</feature>
<dbReference type="Proteomes" id="UP000290932">
    <property type="component" value="Unassembled WGS sequence"/>
</dbReference>
<organism evidence="2 3">
    <name type="scientific">Methanoculleus taiwanensis</name>
    <dbReference type="NCBI Taxonomy" id="1550565"/>
    <lineage>
        <taxon>Archaea</taxon>
        <taxon>Methanobacteriati</taxon>
        <taxon>Methanobacteriota</taxon>
        <taxon>Stenosarchaea group</taxon>
        <taxon>Methanomicrobia</taxon>
        <taxon>Methanomicrobiales</taxon>
        <taxon>Methanomicrobiaceae</taxon>
        <taxon>Methanoculleus</taxon>
    </lineage>
</organism>
<dbReference type="PANTHER" id="PTHR37945:SF1">
    <property type="entry name" value="EXTRACELLULAR TUNGSTATE BINDING PROTEIN"/>
    <property type="match status" value="1"/>
</dbReference>
<comment type="caution">
    <text evidence="2">The sequence shown here is derived from an EMBL/GenBank/DDBJ whole genome shotgun (WGS) entry which is preliminary data.</text>
</comment>
<reference evidence="2 3" key="1">
    <citation type="journal article" date="2015" name="Int. J. Syst. Evol. Microbiol.">
        <title>Methanoculleus taiwanensis sp. nov., a methanogen isolated from deep marine sediment at the deformation front area near Taiwan.</title>
        <authorList>
            <person name="Weng C.Y."/>
            <person name="Chen S.C."/>
            <person name="Lai M.C."/>
            <person name="Wu S.Y."/>
            <person name="Lin S."/>
            <person name="Yang T.F."/>
            <person name="Chen P.C."/>
        </authorList>
    </citation>
    <scope>NUCLEOTIDE SEQUENCE [LARGE SCALE GENOMIC DNA]</scope>
    <source>
        <strain evidence="2 3">CYW4</strain>
    </source>
</reference>
<accession>A0A498H3G0</accession>
<keyword evidence="3" id="KW-1185">Reference proteome</keyword>
<evidence type="ECO:0000259" key="1">
    <source>
        <dbReference type="Pfam" id="PF12849"/>
    </source>
</evidence>
<gene>
    <name evidence="2" type="ORF">ABH15_04340</name>
</gene>
<name>A0A498H3G0_9EURY</name>
<protein>
    <submittedName>
        <fullName evidence="2">Tungsten ABC transporter substrate-binding protein</fullName>
    </submittedName>
</protein>
<dbReference type="Pfam" id="PF12849">
    <property type="entry name" value="PBP_like_2"/>
    <property type="match status" value="1"/>
</dbReference>